<sequence>TYDNCYLKVAQGNLLHMQTNSSLTTVLVIGGGIAGPVVSLFLKKHGYHPILFEKVQQLADVGASLNCAPNGLKAFSTLNLSDDLIKCGGLIELISWRQSDGTILAENDFLKQVSQRYGFPFVGLKRSKLLAFLHAQVEGANIEKHMGKKLINIEQTDSSVIAYFEDKTQFTGSFLIGADGLHSTVRQLLFGKDTVNYTGVTEIIGVSTRPTGLCSEKGVLLQIAGVGGHIVSYPFSETHCMYACSLEESANPESWKTVSIEEMEEFKCKSKFSQWTEPTVRHLLQNTEKLMKIGIYDRDELPIWYKERVILIGDAAHGTSPHVGQGGNLAMEDAYYLTKMLPASGESYSLSTSTLKTIFQQFTDRRRPRTTEIVKRARKEGEDRVLNDVTACKARDEARRNLFSTPASMEIADRLYNIEL</sequence>
<dbReference type="GO" id="GO:0071949">
    <property type="term" value="F:FAD binding"/>
    <property type="evidence" value="ECO:0007669"/>
    <property type="project" value="InterPro"/>
</dbReference>
<comment type="caution">
    <text evidence="5">The sequence shown here is derived from an EMBL/GenBank/DDBJ whole genome shotgun (WGS) entry which is preliminary data.</text>
</comment>
<keyword evidence="3" id="KW-0812">Transmembrane</keyword>
<feature type="domain" description="FAD-binding" evidence="4">
    <location>
        <begin position="24"/>
        <end position="375"/>
    </location>
</feature>
<organism evidence="5 7">
    <name type="scientific">Didymodactylos carnosus</name>
    <dbReference type="NCBI Taxonomy" id="1234261"/>
    <lineage>
        <taxon>Eukaryota</taxon>
        <taxon>Metazoa</taxon>
        <taxon>Spiralia</taxon>
        <taxon>Gnathifera</taxon>
        <taxon>Rotifera</taxon>
        <taxon>Eurotatoria</taxon>
        <taxon>Bdelloidea</taxon>
        <taxon>Philodinida</taxon>
        <taxon>Philodinidae</taxon>
        <taxon>Didymodactylos</taxon>
    </lineage>
</organism>
<feature type="transmembrane region" description="Helical" evidence="3">
    <location>
        <begin position="23"/>
        <end position="42"/>
    </location>
</feature>
<evidence type="ECO:0000313" key="7">
    <source>
        <dbReference type="Proteomes" id="UP000677228"/>
    </source>
</evidence>
<dbReference type="Pfam" id="PF01494">
    <property type="entry name" value="FAD_binding_3"/>
    <property type="match status" value="1"/>
</dbReference>
<keyword evidence="2" id="KW-0503">Monooxygenase</keyword>
<accession>A0A8S2EEC2</accession>
<feature type="non-terminal residue" evidence="5">
    <location>
        <position position="1"/>
    </location>
</feature>
<name>A0A8S2EEC2_9BILA</name>
<protein>
    <recommendedName>
        <fullName evidence="4">FAD-binding domain-containing protein</fullName>
    </recommendedName>
</protein>
<evidence type="ECO:0000313" key="6">
    <source>
        <dbReference type="EMBL" id="CAF3908179.1"/>
    </source>
</evidence>
<evidence type="ECO:0000256" key="3">
    <source>
        <dbReference type="SAM" id="Phobius"/>
    </source>
</evidence>
<evidence type="ECO:0000256" key="2">
    <source>
        <dbReference type="ARBA" id="ARBA00023033"/>
    </source>
</evidence>
<keyword evidence="1" id="KW-0560">Oxidoreductase</keyword>
<keyword evidence="3" id="KW-1133">Transmembrane helix</keyword>
<dbReference type="PANTHER" id="PTHR13789">
    <property type="entry name" value="MONOOXYGENASE"/>
    <property type="match status" value="1"/>
</dbReference>
<evidence type="ECO:0000256" key="1">
    <source>
        <dbReference type="ARBA" id="ARBA00023002"/>
    </source>
</evidence>
<dbReference type="EMBL" id="CAJOBA010020439">
    <property type="protein sequence ID" value="CAF3908179.1"/>
    <property type="molecule type" value="Genomic_DNA"/>
</dbReference>
<evidence type="ECO:0000313" key="5">
    <source>
        <dbReference type="EMBL" id="CAF1128087.1"/>
    </source>
</evidence>
<dbReference type="PRINTS" id="PR00420">
    <property type="entry name" value="RNGMNOXGNASE"/>
</dbReference>
<gene>
    <name evidence="5" type="ORF">OVA965_LOCUS20512</name>
    <name evidence="6" type="ORF">TMI583_LOCUS20918</name>
</gene>
<dbReference type="InterPro" id="IPR036188">
    <property type="entry name" value="FAD/NAD-bd_sf"/>
</dbReference>
<dbReference type="Proteomes" id="UP000682733">
    <property type="component" value="Unassembled WGS sequence"/>
</dbReference>
<dbReference type="GO" id="GO:0004497">
    <property type="term" value="F:monooxygenase activity"/>
    <property type="evidence" value="ECO:0007669"/>
    <property type="project" value="UniProtKB-KW"/>
</dbReference>
<dbReference type="Gene3D" id="3.50.50.60">
    <property type="entry name" value="FAD/NAD(P)-binding domain"/>
    <property type="match status" value="1"/>
</dbReference>
<dbReference type="InterPro" id="IPR050493">
    <property type="entry name" value="FAD-dep_Monooxygenase_BioMet"/>
</dbReference>
<dbReference type="AlphaFoldDB" id="A0A8S2EEC2"/>
<dbReference type="EMBL" id="CAJNOK010010926">
    <property type="protein sequence ID" value="CAF1128087.1"/>
    <property type="molecule type" value="Genomic_DNA"/>
</dbReference>
<proteinExistence type="predicted"/>
<dbReference type="PANTHER" id="PTHR13789:SF309">
    <property type="entry name" value="PUTATIVE (AFU_ORTHOLOGUE AFUA_6G14510)-RELATED"/>
    <property type="match status" value="1"/>
</dbReference>
<dbReference type="Proteomes" id="UP000677228">
    <property type="component" value="Unassembled WGS sequence"/>
</dbReference>
<reference evidence="5" key="1">
    <citation type="submission" date="2021-02" db="EMBL/GenBank/DDBJ databases">
        <authorList>
            <person name="Nowell W R."/>
        </authorList>
    </citation>
    <scope>NUCLEOTIDE SEQUENCE</scope>
</reference>
<keyword evidence="3" id="KW-0472">Membrane</keyword>
<evidence type="ECO:0000259" key="4">
    <source>
        <dbReference type="Pfam" id="PF01494"/>
    </source>
</evidence>
<dbReference type="InterPro" id="IPR002938">
    <property type="entry name" value="FAD-bd"/>
</dbReference>
<dbReference type="SUPFAM" id="SSF51905">
    <property type="entry name" value="FAD/NAD(P)-binding domain"/>
    <property type="match status" value="1"/>
</dbReference>